<dbReference type="GO" id="GO:0004808">
    <property type="term" value="F:tRNA (5-methylaminomethyl-2-thiouridylate)(34)-methyltransferase activity"/>
    <property type="evidence" value="ECO:0007669"/>
    <property type="project" value="InterPro"/>
</dbReference>
<feature type="domain" description="MnmC-like methyltransferase" evidence="1">
    <location>
        <begin position="150"/>
        <end position="230"/>
    </location>
</feature>
<evidence type="ECO:0000313" key="3">
    <source>
        <dbReference type="Proteomes" id="UP001152599"/>
    </source>
</evidence>
<reference evidence="2" key="1">
    <citation type="submission" date="2022-07" db="EMBL/GenBank/DDBJ databases">
        <title>Description and genome-wide analysis of Profundicola chukchiensis gen. nov., sp. nov., marine bacteria isolated from bottom sediments of the Chukchi Sea.</title>
        <authorList>
            <person name="Romanenko L."/>
            <person name="Otstavnykh N."/>
            <person name="Kurilenko V."/>
            <person name="Eremeev V."/>
            <person name="Velansky P."/>
            <person name="Mikhailov V."/>
            <person name="Isaeva M."/>
        </authorList>
    </citation>
    <scope>NUCLEOTIDE SEQUENCE</scope>
    <source>
        <strain evidence="2">KMM 9713</strain>
    </source>
</reference>
<sequence>MLKREIKITQDGSKTLYIPDWNESYHSKHGALREAEHVFITNGLEKLIDSNVINVLEYGFGTGLNALLSFIWSRDHSKRINYTSLEKFPVSTTEVEAMDFHQVIAQKYTNLQADPIYDFFLKMHQAKWGEKVNLTEFFKLYKQEVDFREVRLKEDAYDIVFFDVFGMRVQPELWSEEIFEKIYLSLKKDGLLTTYACNGHTKRALQACGFIVEKLAGPPGKREMINAWKK</sequence>
<dbReference type="EMBL" id="JANCMU010000006">
    <property type="protein sequence ID" value="MDG4946666.1"/>
    <property type="molecule type" value="Genomic_DNA"/>
</dbReference>
<evidence type="ECO:0000313" key="2">
    <source>
        <dbReference type="EMBL" id="MDG4946666.1"/>
    </source>
</evidence>
<dbReference type="InterPro" id="IPR047785">
    <property type="entry name" value="tRNA_MNMC2"/>
</dbReference>
<dbReference type="Proteomes" id="UP001152599">
    <property type="component" value="Unassembled WGS sequence"/>
</dbReference>
<dbReference type="GO" id="GO:0016645">
    <property type="term" value="F:oxidoreductase activity, acting on the CH-NH group of donors"/>
    <property type="evidence" value="ECO:0007669"/>
    <property type="project" value="InterPro"/>
</dbReference>
<dbReference type="AlphaFoldDB" id="A0A9X4RVH3"/>
<protein>
    <submittedName>
        <fullName evidence="2">tRNA (5-methylaminomethyl-2-thiouridine)(34)-methyltransferase MnmD</fullName>
    </submittedName>
</protein>
<accession>A0A9X4RVH3</accession>
<organism evidence="2 3">
    <name type="scientific">Profundicola chukchiensis</name>
    <dbReference type="NCBI Taxonomy" id="2961959"/>
    <lineage>
        <taxon>Bacteria</taxon>
        <taxon>Pseudomonadati</taxon>
        <taxon>Bacteroidota</taxon>
        <taxon>Flavobacteriia</taxon>
        <taxon>Flavobacteriales</taxon>
        <taxon>Weeksellaceae</taxon>
        <taxon>Profundicola</taxon>
    </lineage>
</organism>
<dbReference type="SUPFAM" id="SSF53335">
    <property type="entry name" value="S-adenosyl-L-methionine-dependent methyltransferases"/>
    <property type="match status" value="1"/>
</dbReference>
<name>A0A9X4RVH3_9FLAO</name>
<dbReference type="PANTHER" id="PTHR39963:SF1">
    <property type="entry name" value="MNMC-LIKE METHYLTRANSFERASE DOMAIN-CONTAINING PROTEIN"/>
    <property type="match status" value="1"/>
</dbReference>
<dbReference type="PANTHER" id="PTHR39963">
    <property type="entry name" value="SLL0983 PROTEIN"/>
    <property type="match status" value="1"/>
</dbReference>
<proteinExistence type="predicted"/>
<dbReference type="InterPro" id="IPR008471">
    <property type="entry name" value="MnmC-like_methylTransf"/>
</dbReference>
<dbReference type="NCBIfam" id="NF033855">
    <property type="entry name" value="tRNA_MNMC2"/>
    <property type="match status" value="1"/>
</dbReference>
<dbReference type="InterPro" id="IPR029063">
    <property type="entry name" value="SAM-dependent_MTases_sf"/>
</dbReference>
<evidence type="ECO:0000259" key="1">
    <source>
        <dbReference type="Pfam" id="PF05430"/>
    </source>
</evidence>
<dbReference type="Gene3D" id="3.40.50.150">
    <property type="entry name" value="Vaccinia Virus protein VP39"/>
    <property type="match status" value="1"/>
</dbReference>
<gene>
    <name evidence="2" type="primary">mnmD</name>
    <name evidence="2" type="ORF">NMK71_09580</name>
</gene>
<keyword evidence="3" id="KW-1185">Reference proteome</keyword>
<comment type="caution">
    <text evidence="2">The sequence shown here is derived from an EMBL/GenBank/DDBJ whole genome shotgun (WGS) entry which is preliminary data.</text>
</comment>
<dbReference type="RefSeq" id="WP_304421020.1">
    <property type="nucleotide sequence ID" value="NZ_JANCMU010000006.1"/>
</dbReference>
<dbReference type="Pfam" id="PF05430">
    <property type="entry name" value="Methyltransf_30"/>
    <property type="match status" value="1"/>
</dbReference>